<protein>
    <recommendedName>
        <fullName evidence="5">Protein kinase domain-containing protein</fullName>
    </recommendedName>
</protein>
<dbReference type="PROSITE" id="PS00108">
    <property type="entry name" value="PROTEIN_KINASE_ST"/>
    <property type="match status" value="1"/>
</dbReference>
<dbReference type="Gene3D" id="1.10.510.10">
    <property type="entry name" value="Transferase(Phosphotransferase) domain 1"/>
    <property type="match status" value="1"/>
</dbReference>
<accession>A0A3D8QFZ6</accession>
<dbReference type="PROSITE" id="PS50011">
    <property type="entry name" value="PROTEIN_KINASE_DOM"/>
    <property type="match status" value="1"/>
</dbReference>
<sequence>MASSSFPSFQRGPNKFSSASVKPGREDTRHTENLAYFIAVLQHMKVDILPITWQPGLEGLGVGNSAIVNQSLVNISLSFAFKRTSLTTNFRVLISEVAILSIPRIKAHPNIHSLEGVCWETTKFHDNTRKVWPVLVSPKAELGDLKSFMKKGRGRSLMLQQRLGICLEIAQALQTMHECNVIHGDLKPENILIFNSKASDAVVAKVSDFGYSTMWAGHEEVIYVPKTEPWQAPEWHQRGFLFDDAKKMDWYSFGMVSLWVFLTFESAGLAESLRASIMTEEFDWEKGYHFESLKSTGKLLRLVVDAVGAEFDMIPPVTTFLAIFQATLQPDPKHRIDNMSAFSFTPEISLGQVLGQNFQDMNIVHEIQSGLPNHATLNPTDGFLLLQLSAVDTEIRHYMIEQLKALATVSCDDFCEICKNSASFCLATLSSIGFGTSLDEDEAHKLILRSGRTEEDLQTAKQTVQSILPDHQSYRPGNFKSFNDEGIIELKEPDFAIQDESSKEIPADEDCSLEILAIESTLGSTHVICRQLKASWANYLYNKGHYEEAVRMRREILESVEKSRGPSHIEAALAKNLLSGVLSELGHGVEAHDLTQQAYDVLLSTLGKTHAITVGGMTTLAYVKSKQGHYEDALRLQILAVEEIETRLGRTHPTTCHALLNLSSYFYLLERYPEAETKALDVIERMKESLGEEHVRTQKAKRGLSNVYMDQGRLHEARKLHVELHEFLCKAYGQDHLDTTVALSELAQINHLLGMNEEAETQLKTALRLSTQLVEATNPYCLGIQSVLSNVLAAEGKFNESLEMEMDLCNQMRRCKGSLHPETIVVLTNLANTYMQQNRLKEAEDLELEVLAIKTEKYGPHGKPLLPTQWSLATLYTRQSRLADAEKMWHEVVQTKLRASESNDPFTLRAKSNLASILQRLRKSDEALILMHEALSGREATNGPAHKYTFEAREAIVALHTLNGDESEAEKMDLDTLEICMQHPDCNLEETFNPLHRLGALYARQERLDEAALMFTNEVYRRKQTNNSSKEQLLNAIDNLASVCELQKDYPRAVRLREEVSEGKLQMFGQDHPESVVARARFDSSKACMSENN</sequence>
<organism evidence="6 7">
    <name type="scientific">Coleophoma cylindrospora</name>
    <dbReference type="NCBI Taxonomy" id="1849047"/>
    <lineage>
        <taxon>Eukaryota</taxon>
        <taxon>Fungi</taxon>
        <taxon>Dikarya</taxon>
        <taxon>Ascomycota</taxon>
        <taxon>Pezizomycotina</taxon>
        <taxon>Leotiomycetes</taxon>
        <taxon>Helotiales</taxon>
        <taxon>Dermateaceae</taxon>
        <taxon>Coleophoma</taxon>
    </lineage>
</organism>
<dbReference type="EMBL" id="PDLM01000015">
    <property type="protein sequence ID" value="RDW60752.1"/>
    <property type="molecule type" value="Genomic_DNA"/>
</dbReference>
<evidence type="ECO:0000256" key="1">
    <source>
        <dbReference type="ARBA" id="ARBA00022741"/>
    </source>
</evidence>
<dbReference type="Gene3D" id="1.25.40.10">
    <property type="entry name" value="Tetratricopeptide repeat domain"/>
    <property type="match status" value="4"/>
</dbReference>
<dbReference type="SMART" id="SM00028">
    <property type="entry name" value="TPR"/>
    <property type="match status" value="3"/>
</dbReference>
<dbReference type="PROSITE" id="PS00107">
    <property type="entry name" value="PROTEIN_KINASE_ATP"/>
    <property type="match status" value="1"/>
</dbReference>
<keyword evidence="2 3" id="KW-0067">ATP-binding</keyword>
<dbReference type="Pfam" id="PF00069">
    <property type="entry name" value="Pkinase"/>
    <property type="match status" value="1"/>
</dbReference>
<dbReference type="PANTHER" id="PTHR46082:SF6">
    <property type="entry name" value="AAA+ ATPASE DOMAIN-CONTAINING PROTEIN-RELATED"/>
    <property type="match status" value="1"/>
</dbReference>
<dbReference type="InterPro" id="IPR011990">
    <property type="entry name" value="TPR-like_helical_dom_sf"/>
</dbReference>
<feature type="binding site" evidence="3">
    <location>
        <position position="82"/>
    </location>
    <ligand>
        <name>ATP</name>
        <dbReference type="ChEBI" id="CHEBI:30616"/>
    </ligand>
</feature>
<feature type="domain" description="Protein kinase" evidence="5">
    <location>
        <begin position="54"/>
        <end position="348"/>
    </location>
</feature>
<dbReference type="SUPFAM" id="SSF56112">
    <property type="entry name" value="Protein kinase-like (PK-like)"/>
    <property type="match status" value="1"/>
</dbReference>
<dbReference type="OrthoDB" id="626167at2759"/>
<dbReference type="Pfam" id="PF13424">
    <property type="entry name" value="TPR_12"/>
    <property type="match status" value="2"/>
</dbReference>
<reference evidence="6 7" key="1">
    <citation type="journal article" date="2018" name="IMA Fungus">
        <title>IMA Genome-F 9: Draft genome sequence of Annulohypoxylon stygium, Aspergillus mulundensis, Berkeleyomyces basicola (syn. Thielaviopsis basicola), Ceratocystis smalleyi, two Cercospora beticola strains, Coleophoma cylindrospora, Fusarium fracticaudum, Phialophora cf. hyalina, and Morchella septimelata.</title>
        <authorList>
            <person name="Wingfield B.D."/>
            <person name="Bills G.F."/>
            <person name="Dong Y."/>
            <person name="Huang W."/>
            <person name="Nel W.J."/>
            <person name="Swalarsk-Parry B.S."/>
            <person name="Vaghefi N."/>
            <person name="Wilken P.M."/>
            <person name="An Z."/>
            <person name="de Beer Z.W."/>
            <person name="De Vos L."/>
            <person name="Chen L."/>
            <person name="Duong T.A."/>
            <person name="Gao Y."/>
            <person name="Hammerbacher A."/>
            <person name="Kikkert J.R."/>
            <person name="Li Y."/>
            <person name="Li H."/>
            <person name="Li K."/>
            <person name="Li Q."/>
            <person name="Liu X."/>
            <person name="Ma X."/>
            <person name="Naidoo K."/>
            <person name="Pethybridge S.J."/>
            <person name="Sun J."/>
            <person name="Steenkamp E.T."/>
            <person name="van der Nest M.A."/>
            <person name="van Wyk S."/>
            <person name="Wingfield M.J."/>
            <person name="Xiong C."/>
            <person name="Yue Q."/>
            <person name="Zhang X."/>
        </authorList>
    </citation>
    <scope>NUCLEOTIDE SEQUENCE [LARGE SCALE GENOMIC DNA]</scope>
    <source>
        <strain evidence="6 7">BP6252</strain>
    </source>
</reference>
<dbReference type="Pfam" id="PF13374">
    <property type="entry name" value="TPR_10"/>
    <property type="match status" value="2"/>
</dbReference>
<comment type="caution">
    <text evidence="6">The sequence shown here is derived from an EMBL/GenBank/DDBJ whole genome shotgun (WGS) entry which is preliminary data.</text>
</comment>
<dbReference type="InterPro" id="IPR000719">
    <property type="entry name" value="Prot_kinase_dom"/>
</dbReference>
<feature type="region of interest" description="Disordered" evidence="4">
    <location>
        <begin position="1"/>
        <end position="25"/>
    </location>
</feature>
<proteinExistence type="predicted"/>
<dbReference type="InterPro" id="IPR019734">
    <property type="entry name" value="TPR_rpt"/>
</dbReference>
<evidence type="ECO:0000313" key="7">
    <source>
        <dbReference type="Proteomes" id="UP000256645"/>
    </source>
</evidence>
<evidence type="ECO:0000256" key="2">
    <source>
        <dbReference type="ARBA" id="ARBA00022840"/>
    </source>
</evidence>
<dbReference type="InterPro" id="IPR017441">
    <property type="entry name" value="Protein_kinase_ATP_BS"/>
</dbReference>
<keyword evidence="7" id="KW-1185">Reference proteome</keyword>
<dbReference type="InterPro" id="IPR011009">
    <property type="entry name" value="Kinase-like_dom_sf"/>
</dbReference>
<dbReference type="AlphaFoldDB" id="A0A3D8QFZ6"/>
<dbReference type="STRING" id="1849047.A0A3D8QFZ6"/>
<keyword evidence="1 3" id="KW-0547">Nucleotide-binding</keyword>
<name>A0A3D8QFZ6_9HELO</name>
<evidence type="ECO:0000313" key="6">
    <source>
        <dbReference type="EMBL" id="RDW60752.1"/>
    </source>
</evidence>
<dbReference type="InterPro" id="IPR053137">
    <property type="entry name" value="NLR-like"/>
</dbReference>
<dbReference type="InterPro" id="IPR008271">
    <property type="entry name" value="Ser/Thr_kinase_AS"/>
</dbReference>
<evidence type="ECO:0000256" key="3">
    <source>
        <dbReference type="PROSITE-ProRule" id="PRU10141"/>
    </source>
</evidence>
<dbReference type="Proteomes" id="UP000256645">
    <property type="component" value="Unassembled WGS sequence"/>
</dbReference>
<evidence type="ECO:0000259" key="5">
    <source>
        <dbReference type="PROSITE" id="PS50011"/>
    </source>
</evidence>
<dbReference type="GO" id="GO:0005524">
    <property type="term" value="F:ATP binding"/>
    <property type="evidence" value="ECO:0007669"/>
    <property type="project" value="UniProtKB-UniRule"/>
</dbReference>
<gene>
    <name evidence="6" type="ORF">BP6252_12135</name>
</gene>
<dbReference type="SMART" id="SM00220">
    <property type="entry name" value="S_TKc"/>
    <property type="match status" value="1"/>
</dbReference>
<dbReference type="PANTHER" id="PTHR46082">
    <property type="entry name" value="ATP/GTP-BINDING PROTEIN-RELATED"/>
    <property type="match status" value="1"/>
</dbReference>
<evidence type="ECO:0000256" key="4">
    <source>
        <dbReference type="SAM" id="MobiDB-lite"/>
    </source>
</evidence>
<dbReference type="SUPFAM" id="SSF48452">
    <property type="entry name" value="TPR-like"/>
    <property type="match status" value="3"/>
</dbReference>
<dbReference type="GO" id="GO:0004672">
    <property type="term" value="F:protein kinase activity"/>
    <property type="evidence" value="ECO:0007669"/>
    <property type="project" value="InterPro"/>
</dbReference>